<dbReference type="Pfam" id="PF06985">
    <property type="entry name" value="HET"/>
    <property type="match status" value="1"/>
</dbReference>
<dbReference type="PROSITE" id="PS50088">
    <property type="entry name" value="ANK_REPEAT"/>
    <property type="match status" value="7"/>
</dbReference>
<evidence type="ECO:0000313" key="5">
    <source>
        <dbReference type="Proteomes" id="UP001144157"/>
    </source>
</evidence>
<dbReference type="InterPro" id="IPR036770">
    <property type="entry name" value="Ankyrin_rpt-contain_sf"/>
</dbReference>
<dbReference type="PANTHER" id="PTHR10622">
    <property type="entry name" value="HET DOMAIN-CONTAINING PROTEIN"/>
    <property type="match status" value="1"/>
</dbReference>
<feature type="repeat" description="ANK" evidence="1">
    <location>
        <begin position="433"/>
        <end position="465"/>
    </location>
</feature>
<name>A0A9W6AJ99_ASPTU</name>
<dbReference type="AlphaFoldDB" id="A0A9W6AJ99"/>
<dbReference type="InterPro" id="IPR010730">
    <property type="entry name" value="HET"/>
</dbReference>
<feature type="repeat" description="ANK" evidence="1">
    <location>
        <begin position="499"/>
        <end position="531"/>
    </location>
</feature>
<evidence type="ECO:0008006" key="6">
    <source>
        <dbReference type="Google" id="ProtNLM"/>
    </source>
</evidence>
<feature type="domain" description="Heterokaryon incompatibility" evidence="2">
    <location>
        <begin position="27"/>
        <end position="115"/>
    </location>
</feature>
<evidence type="ECO:0000259" key="2">
    <source>
        <dbReference type="Pfam" id="PF06985"/>
    </source>
</evidence>
<evidence type="ECO:0000256" key="1">
    <source>
        <dbReference type="PROSITE-ProRule" id="PRU00023"/>
    </source>
</evidence>
<feature type="repeat" description="ANK" evidence="1">
    <location>
        <begin position="632"/>
        <end position="664"/>
    </location>
</feature>
<dbReference type="SMART" id="SM00248">
    <property type="entry name" value="ANK"/>
    <property type="match status" value="8"/>
</dbReference>
<dbReference type="SUPFAM" id="SSF48403">
    <property type="entry name" value="Ankyrin repeat"/>
    <property type="match status" value="1"/>
</dbReference>
<protein>
    <recommendedName>
        <fullName evidence="6">Heterokaryon incompatibility domain-containing protein</fullName>
    </recommendedName>
</protein>
<dbReference type="Pfam" id="PF26640">
    <property type="entry name" value="DUF8212"/>
    <property type="match status" value="1"/>
</dbReference>
<dbReference type="Pfam" id="PF12796">
    <property type="entry name" value="Ank_2"/>
    <property type="match status" value="2"/>
</dbReference>
<sequence>MRLLSTCLSDTGDFVIQEFFDYELPPYAILSHTWGEEEVTFQEINTVSAEEKSGYKKIIQCCSVARTDGYKYVWIDTCCIDKTSSAELSEAINSMYLWYQKSELCYAILADVQSEDEIDKSRWLTRGWTLQELIAPSKVVFLNERWEPLGDRATLRDRLSEYTGIPAGILSGEEDLETSSVAQRMSWAAKRQTRRVEDRAYSLMGIFNVNMPLIYGEGENAFIRLQEEIMRISDDQSLFAWASSDDRGGLLATSPAAFAHSHNIVRFNPFNRLDSPFTVDSRGVHLDIGFAGISGDGLGLAILNCKERTCTQGTRQDKVIAIYLKDLDFTMSQFKRVNSESFRLINLETFRPVQYPVRRICVRGGRTMLMRKRVAAKQDDISPESIHLYDDVKLPAHSIDPAALLVATEAGNQGGVWLLLTRSNIGIEAKNPNGQTPLSLAAENGQEGIVHMLLERGASIETMNSDSQTPLSLAAENGQEGIVRMLLERGALIETVNSDSQTPLSLAAENGHEGIVHMLLERGASIETMNSDSQTPLSLAVENGQEGIIHILLERGASTETINSDTQTPLMLAAANGHRYIVEMLLERGAVIEPDNQNGQTPLSLAAENGHEDIVHMLLERGAAIKTKDQRGYRTPLALAAAKGYGGIVQKLLERGAANEADDQWLYIPLRSATQNMHEDIVKMLTERRVTIRTKHRSLRRTPLFGFGEWT</sequence>
<feature type="repeat" description="ANK" evidence="1">
    <location>
        <begin position="565"/>
        <end position="597"/>
    </location>
</feature>
<dbReference type="Gene3D" id="1.25.40.20">
    <property type="entry name" value="Ankyrin repeat-containing domain"/>
    <property type="match status" value="1"/>
</dbReference>
<keyword evidence="1" id="KW-0040">ANK repeat</keyword>
<feature type="repeat" description="ANK" evidence="1">
    <location>
        <begin position="598"/>
        <end position="630"/>
    </location>
</feature>
<evidence type="ECO:0000313" key="4">
    <source>
        <dbReference type="EMBL" id="GLA82194.1"/>
    </source>
</evidence>
<evidence type="ECO:0000259" key="3">
    <source>
        <dbReference type="Pfam" id="PF26640"/>
    </source>
</evidence>
<dbReference type="Proteomes" id="UP001144157">
    <property type="component" value="Unassembled WGS sequence"/>
</dbReference>
<proteinExistence type="predicted"/>
<dbReference type="InterPro" id="IPR002110">
    <property type="entry name" value="Ankyrin_rpt"/>
</dbReference>
<organism evidence="4 5">
    <name type="scientific">Aspergillus tubingensis</name>
    <dbReference type="NCBI Taxonomy" id="5068"/>
    <lineage>
        <taxon>Eukaryota</taxon>
        <taxon>Fungi</taxon>
        <taxon>Dikarya</taxon>
        <taxon>Ascomycota</taxon>
        <taxon>Pezizomycotina</taxon>
        <taxon>Eurotiomycetes</taxon>
        <taxon>Eurotiomycetidae</taxon>
        <taxon>Eurotiales</taxon>
        <taxon>Aspergillaceae</taxon>
        <taxon>Aspergillus</taxon>
        <taxon>Aspergillus subgen. Circumdati</taxon>
    </lineage>
</organism>
<accession>A0A9W6AJ99</accession>
<comment type="caution">
    <text evidence="4">The sequence shown here is derived from an EMBL/GenBank/DDBJ whole genome shotgun (WGS) entry which is preliminary data.</text>
</comment>
<dbReference type="EMBL" id="BRPE01000003">
    <property type="protein sequence ID" value="GLA82194.1"/>
    <property type="molecule type" value="Genomic_DNA"/>
</dbReference>
<feature type="repeat" description="ANK" evidence="1">
    <location>
        <begin position="466"/>
        <end position="498"/>
    </location>
</feature>
<dbReference type="InterPro" id="IPR058525">
    <property type="entry name" value="DUF8212"/>
</dbReference>
<feature type="domain" description="DUF8212" evidence="3">
    <location>
        <begin position="220"/>
        <end position="264"/>
    </location>
</feature>
<dbReference type="PANTHER" id="PTHR10622:SF10">
    <property type="entry name" value="HET DOMAIN-CONTAINING PROTEIN"/>
    <property type="match status" value="1"/>
</dbReference>
<gene>
    <name evidence="4" type="ORF">AtubIFM56815_006375</name>
</gene>
<reference evidence="4" key="1">
    <citation type="submission" date="2022-07" db="EMBL/GenBank/DDBJ databases">
        <title>Taxonomy of Aspergillus series Nigri: significant species reduction supported by multi-species coalescent approaches.</title>
        <authorList>
            <person name="Bian C."/>
            <person name="Kusuya Y."/>
            <person name="Sklenar F."/>
            <person name="D'hooge E."/>
            <person name="Yaguchi T."/>
            <person name="Takahashi H."/>
            <person name="Hubka V."/>
        </authorList>
    </citation>
    <scope>NUCLEOTIDE SEQUENCE</scope>
    <source>
        <strain evidence="4">IFM 56815</strain>
    </source>
</reference>
<dbReference type="Pfam" id="PF00023">
    <property type="entry name" value="Ank"/>
    <property type="match status" value="1"/>
</dbReference>
<feature type="repeat" description="ANK" evidence="1">
    <location>
        <begin position="532"/>
        <end position="564"/>
    </location>
</feature>
<dbReference type="PROSITE" id="PS50297">
    <property type="entry name" value="ANK_REP_REGION"/>
    <property type="match status" value="6"/>
</dbReference>